<proteinExistence type="predicted"/>
<comment type="caution">
    <text evidence="2">The sequence shown here is derived from an EMBL/GenBank/DDBJ whole genome shotgun (WGS) entry which is preliminary data.</text>
</comment>
<accession>A0ABD3Q0X2</accession>
<feature type="transmembrane region" description="Helical" evidence="1">
    <location>
        <begin position="28"/>
        <end position="46"/>
    </location>
</feature>
<evidence type="ECO:0000313" key="2">
    <source>
        <dbReference type="EMBL" id="KAL3794064.1"/>
    </source>
</evidence>
<reference evidence="2 3" key="1">
    <citation type="journal article" date="2020" name="G3 (Bethesda)">
        <title>Improved Reference Genome for Cyclotella cryptica CCMP332, a Model for Cell Wall Morphogenesis, Salinity Adaptation, and Lipid Production in Diatoms (Bacillariophyta).</title>
        <authorList>
            <person name="Roberts W.R."/>
            <person name="Downey K.M."/>
            <person name="Ruck E.C."/>
            <person name="Traller J.C."/>
            <person name="Alverson A.J."/>
        </authorList>
    </citation>
    <scope>NUCLEOTIDE SEQUENCE [LARGE SCALE GENOMIC DNA]</scope>
    <source>
        <strain evidence="2 3">CCMP332</strain>
    </source>
</reference>
<dbReference type="EMBL" id="JABMIG020000084">
    <property type="protein sequence ID" value="KAL3794064.1"/>
    <property type="molecule type" value="Genomic_DNA"/>
</dbReference>
<keyword evidence="1" id="KW-0472">Membrane</keyword>
<keyword evidence="3" id="KW-1185">Reference proteome</keyword>
<gene>
    <name evidence="2" type="ORF">HJC23_008952</name>
</gene>
<evidence type="ECO:0008006" key="4">
    <source>
        <dbReference type="Google" id="ProtNLM"/>
    </source>
</evidence>
<organism evidence="2 3">
    <name type="scientific">Cyclotella cryptica</name>
    <dbReference type="NCBI Taxonomy" id="29204"/>
    <lineage>
        <taxon>Eukaryota</taxon>
        <taxon>Sar</taxon>
        <taxon>Stramenopiles</taxon>
        <taxon>Ochrophyta</taxon>
        <taxon>Bacillariophyta</taxon>
        <taxon>Coscinodiscophyceae</taxon>
        <taxon>Thalassiosirophycidae</taxon>
        <taxon>Stephanodiscales</taxon>
        <taxon>Stephanodiscaceae</taxon>
        <taxon>Cyclotella</taxon>
    </lineage>
</organism>
<keyword evidence="1" id="KW-0812">Transmembrane</keyword>
<sequence length="566" mass="64041">MTSKQPRQPHKTSSSSVIARYCTPRSTFLLCASIIYVIVVGTQFKLARIISNFNSHDAHLFSGGGLTSSSLSVTPSEETLLKNGRVLKNNVVSQPLSSSSTSQRLLVHTLSTQIATRWNLTTPHAIPLLERQFAKPHDYDPQRDFFHFHHLYKSGGTSMSDLMDKTIGMPKVGNYYEGILPGSYRSGDLDHDEALKDITKRLQSGTKREDLPYKAAYAHTGLRPVYGPQATKTGKFYLEHFPHRRLRVVTMLRDPVDFRASNHAMIMCGLNHEVEVFNRQRVDRGLEKICSPAEGLNISALIDVKIQGILAKCDMEAKDPQKKIPARQQQCQKERRGIDTLKHCRSAANLLNDPQYEKHYRSMFKGVMGRFHRGQSFGGTAYGRMGYGYESAELSDGYSVQAVEQYTLEDLGGLDLTISGAGDGIGEPEPDFIWFGITERMKESVVLFYYTFRLRPAKRVPDARVQDCRPTCERENVCCGTDFVRFPPLTFIFAFASTAWWTEEDKAIVKEREPADYALWRAANAIVDVRMEKLKMEVKAKLEAGETKESLFYVDWDQLEELGITF</sequence>
<evidence type="ECO:0000256" key="1">
    <source>
        <dbReference type="SAM" id="Phobius"/>
    </source>
</evidence>
<evidence type="ECO:0000313" key="3">
    <source>
        <dbReference type="Proteomes" id="UP001516023"/>
    </source>
</evidence>
<dbReference type="Proteomes" id="UP001516023">
    <property type="component" value="Unassembled WGS sequence"/>
</dbReference>
<keyword evidence="1" id="KW-1133">Transmembrane helix</keyword>
<dbReference type="AlphaFoldDB" id="A0ABD3Q0X2"/>
<protein>
    <recommendedName>
        <fullName evidence="4">Sulfotransferase domain-containing protein</fullName>
    </recommendedName>
</protein>
<name>A0ABD3Q0X2_9STRA</name>